<dbReference type="RefSeq" id="WP_012349209.1">
    <property type="nucleotide sequence ID" value="NC_010524.1"/>
</dbReference>
<gene>
    <name evidence="2" type="ordered locus">Lcho_4217</name>
</gene>
<dbReference type="Proteomes" id="UP000001693">
    <property type="component" value="Chromosome"/>
</dbReference>
<dbReference type="EMBL" id="CP001013">
    <property type="protein sequence ID" value="ACB36468.1"/>
    <property type="molecule type" value="Genomic_DNA"/>
</dbReference>
<dbReference type="InterPro" id="IPR052519">
    <property type="entry name" value="Euk-type_GlcNAc_Kinase"/>
</dbReference>
<dbReference type="PANTHER" id="PTHR43190:SF3">
    <property type="entry name" value="N-ACETYL-D-GLUCOSAMINE KINASE"/>
    <property type="match status" value="1"/>
</dbReference>
<evidence type="ECO:0000313" key="2">
    <source>
        <dbReference type="EMBL" id="ACB36468.1"/>
    </source>
</evidence>
<dbReference type="eggNOG" id="COG2971">
    <property type="taxonomic scope" value="Bacteria"/>
</dbReference>
<name>B1XYN2_LEPCP</name>
<dbReference type="CDD" id="cd24082">
    <property type="entry name" value="ASKHA_NBD_GspK-like"/>
    <property type="match status" value="1"/>
</dbReference>
<organism evidence="2 3">
    <name type="scientific">Leptothrix cholodnii (strain ATCC 51168 / LMG 8142 / SP-6)</name>
    <name type="common">Leptothrix discophora (strain SP-6)</name>
    <dbReference type="NCBI Taxonomy" id="395495"/>
    <lineage>
        <taxon>Bacteria</taxon>
        <taxon>Pseudomonadati</taxon>
        <taxon>Pseudomonadota</taxon>
        <taxon>Betaproteobacteria</taxon>
        <taxon>Burkholderiales</taxon>
        <taxon>Sphaerotilaceae</taxon>
        <taxon>Leptothrix</taxon>
    </lineage>
</organism>
<dbReference type="Pfam" id="PF01869">
    <property type="entry name" value="BcrAD_BadFG"/>
    <property type="match status" value="1"/>
</dbReference>
<dbReference type="PANTHER" id="PTHR43190">
    <property type="entry name" value="N-ACETYL-D-GLUCOSAMINE KINASE"/>
    <property type="match status" value="1"/>
</dbReference>
<dbReference type="STRING" id="395495.Lcho_4217"/>
<dbReference type="InterPro" id="IPR002731">
    <property type="entry name" value="ATPase_BadF"/>
</dbReference>
<accession>B1XYN2</accession>
<dbReference type="AlphaFoldDB" id="B1XYN2"/>
<protein>
    <submittedName>
        <fullName evidence="2">ATPase BadF/BadG/BcrA/BcrD type</fullName>
    </submittedName>
</protein>
<keyword evidence="3" id="KW-1185">Reference proteome</keyword>
<dbReference type="KEGG" id="lch:Lcho_4217"/>
<dbReference type="HOGENOM" id="CLU_016274_2_0_4"/>
<evidence type="ECO:0000313" key="3">
    <source>
        <dbReference type="Proteomes" id="UP000001693"/>
    </source>
</evidence>
<dbReference type="SUPFAM" id="SSF53067">
    <property type="entry name" value="Actin-like ATPase domain"/>
    <property type="match status" value="2"/>
</dbReference>
<evidence type="ECO:0000259" key="1">
    <source>
        <dbReference type="Pfam" id="PF01869"/>
    </source>
</evidence>
<feature type="domain" description="ATPase BadF/BadG/BcrA/BcrD type" evidence="1">
    <location>
        <begin position="8"/>
        <end position="255"/>
    </location>
</feature>
<dbReference type="InterPro" id="IPR043129">
    <property type="entry name" value="ATPase_NBD"/>
</dbReference>
<reference evidence="2 3" key="1">
    <citation type="submission" date="2008-03" db="EMBL/GenBank/DDBJ databases">
        <title>Complete sequence of Leptothrix cholodnii SP-6.</title>
        <authorList>
            <consortium name="US DOE Joint Genome Institute"/>
            <person name="Copeland A."/>
            <person name="Lucas S."/>
            <person name="Lapidus A."/>
            <person name="Glavina del Rio T."/>
            <person name="Dalin E."/>
            <person name="Tice H."/>
            <person name="Bruce D."/>
            <person name="Goodwin L."/>
            <person name="Pitluck S."/>
            <person name="Chertkov O."/>
            <person name="Brettin T."/>
            <person name="Detter J.C."/>
            <person name="Han C."/>
            <person name="Kuske C.R."/>
            <person name="Schmutz J."/>
            <person name="Larimer F."/>
            <person name="Land M."/>
            <person name="Hauser L."/>
            <person name="Kyrpides N."/>
            <person name="Lykidis A."/>
            <person name="Emerson D."/>
            <person name="Richardson P."/>
        </authorList>
    </citation>
    <scope>NUCLEOTIDE SEQUENCE [LARGE SCALE GENOMIC DNA]</scope>
    <source>
        <strain evidence="3">ATCC 51168 / LMG 8142 / SP-6</strain>
    </source>
</reference>
<sequence length="305" mass="31392">MTRLSYLIGIDGGGTGTRARLTAPDGQLLGLGSAGPSALGQGVPQAWRHITDAVAEAFRTAGLAHDAQQARSSDPALTARCGLGLGLSGAENPGWVRDFRAAEAAGAWGHLALDTDGYAAVLGAHAGRPGALVAIGTGSVGEALHADGRRLTVGGWGWLLGDEAGGAWFGQHAMRIAQQAIDARAPAGALARAIWADCGADRPTLLDWCAGADQRRYAELAPRVFEHEAHDPAAAALIATALDAVRSIADALDPRGELPLALSGSIGRQLRPRLAHAMSQRIVDPAGDATDGALRLLQRSLQSCR</sequence>
<dbReference type="OrthoDB" id="9816014at2"/>
<dbReference type="Gene3D" id="3.30.420.40">
    <property type="match status" value="2"/>
</dbReference>
<proteinExistence type="predicted"/>